<accession>A0ABZ2RUY3</accession>
<dbReference type="InterPro" id="IPR052342">
    <property type="entry name" value="MCH/BMMD"/>
</dbReference>
<dbReference type="RefSeq" id="WP_338879100.1">
    <property type="nucleotide sequence ID" value="NZ_CP148753.1"/>
</dbReference>
<name>A0ABZ2RUY3_9BURK</name>
<protein>
    <submittedName>
        <fullName evidence="2">MaoC family dehydratase</fullName>
    </submittedName>
</protein>
<dbReference type="Proteomes" id="UP001456224">
    <property type="component" value="Chromosome"/>
</dbReference>
<gene>
    <name evidence="2" type="ORF">WHX56_22825</name>
</gene>
<dbReference type="PANTHER" id="PTHR43664">
    <property type="entry name" value="MONOAMINE OXIDASE-RELATED"/>
    <property type="match status" value="1"/>
</dbReference>
<feature type="domain" description="MaoC-like" evidence="1">
    <location>
        <begin position="27"/>
        <end position="138"/>
    </location>
</feature>
<evidence type="ECO:0000313" key="3">
    <source>
        <dbReference type="Proteomes" id="UP001456224"/>
    </source>
</evidence>
<sequence>MARRDKSSTTRRQGDTTMAGLYFEQFQVGQCFRHDVRRTVTETDNVLFSSMTMNPAAIHLDAEYAKTTEFGRPLVNSAFTLGLMVGISVGDTTLGTTVGNLGWDEVRFPGPVFAGDTLRVETEVLELRDSRSRPQNGIVVFGHSAYNQRDELVASCRRVALMLRQAA</sequence>
<dbReference type="CDD" id="cd03451">
    <property type="entry name" value="FkbR2"/>
    <property type="match status" value="1"/>
</dbReference>
<dbReference type="Gene3D" id="3.10.129.10">
    <property type="entry name" value="Hotdog Thioesterase"/>
    <property type="match status" value="1"/>
</dbReference>
<evidence type="ECO:0000313" key="2">
    <source>
        <dbReference type="EMBL" id="WXR72464.1"/>
    </source>
</evidence>
<dbReference type="EMBL" id="CP148753">
    <property type="protein sequence ID" value="WXR72464.1"/>
    <property type="molecule type" value="Genomic_DNA"/>
</dbReference>
<dbReference type="PANTHER" id="PTHR43664:SF1">
    <property type="entry name" value="BETA-METHYLMALYL-COA DEHYDRATASE"/>
    <property type="match status" value="1"/>
</dbReference>
<evidence type="ECO:0000259" key="1">
    <source>
        <dbReference type="Pfam" id="PF01575"/>
    </source>
</evidence>
<dbReference type="Pfam" id="PF01575">
    <property type="entry name" value="MaoC_dehydratas"/>
    <property type="match status" value="1"/>
</dbReference>
<keyword evidence="3" id="KW-1185">Reference proteome</keyword>
<dbReference type="InterPro" id="IPR002539">
    <property type="entry name" value="MaoC-like_dom"/>
</dbReference>
<proteinExistence type="predicted"/>
<dbReference type="SUPFAM" id="SSF54637">
    <property type="entry name" value="Thioesterase/thiol ester dehydrase-isomerase"/>
    <property type="match status" value="1"/>
</dbReference>
<organism evidence="2 3">
    <name type="scientific">Achromobacter veterisilvae</name>
    <dbReference type="NCBI Taxonomy" id="2069367"/>
    <lineage>
        <taxon>Bacteria</taxon>
        <taxon>Pseudomonadati</taxon>
        <taxon>Pseudomonadota</taxon>
        <taxon>Betaproteobacteria</taxon>
        <taxon>Burkholderiales</taxon>
        <taxon>Alcaligenaceae</taxon>
        <taxon>Achromobacter</taxon>
    </lineage>
</organism>
<dbReference type="InterPro" id="IPR029069">
    <property type="entry name" value="HotDog_dom_sf"/>
</dbReference>
<reference evidence="2 3" key="1">
    <citation type="submission" date="2024-03" db="EMBL/GenBank/DDBJ databases">
        <title>Reference genomes for the five species model microbial community.</title>
        <authorList>
            <person name="Padfield D."/>
        </authorList>
    </citation>
    <scope>NUCLEOTIDE SEQUENCE [LARGE SCALE GENOMIC DNA]</scope>
    <source>
        <strain evidence="2 3">AB1</strain>
    </source>
</reference>